<evidence type="ECO:0000313" key="7">
    <source>
        <dbReference type="Proteomes" id="UP000677218"/>
    </source>
</evidence>
<dbReference type="PROSITE" id="PS50977">
    <property type="entry name" value="HTH_TETR_2"/>
    <property type="match status" value="1"/>
</dbReference>
<dbReference type="InterPro" id="IPR009057">
    <property type="entry name" value="Homeodomain-like_sf"/>
</dbReference>
<evidence type="ECO:0000256" key="3">
    <source>
        <dbReference type="ARBA" id="ARBA00023163"/>
    </source>
</evidence>
<dbReference type="InterPro" id="IPR001647">
    <property type="entry name" value="HTH_TetR"/>
</dbReference>
<dbReference type="GO" id="GO:0000976">
    <property type="term" value="F:transcription cis-regulatory region binding"/>
    <property type="evidence" value="ECO:0007669"/>
    <property type="project" value="TreeGrafter"/>
</dbReference>
<organism evidence="6 7">
    <name type="scientific">Lactobacillus corticis</name>
    <dbReference type="NCBI Taxonomy" id="2201249"/>
    <lineage>
        <taxon>Bacteria</taxon>
        <taxon>Bacillati</taxon>
        <taxon>Bacillota</taxon>
        <taxon>Bacilli</taxon>
        <taxon>Lactobacillales</taxon>
        <taxon>Lactobacillaceae</taxon>
        <taxon>Lactobacillus</taxon>
    </lineage>
</organism>
<name>A0A916QFC8_9LACO</name>
<evidence type="ECO:0000313" key="6">
    <source>
        <dbReference type="EMBL" id="GFZ26261.1"/>
    </source>
</evidence>
<dbReference type="PANTHER" id="PTHR30055">
    <property type="entry name" value="HTH-TYPE TRANSCRIPTIONAL REGULATOR RUTR"/>
    <property type="match status" value="1"/>
</dbReference>
<dbReference type="SUPFAM" id="SSF46689">
    <property type="entry name" value="Homeodomain-like"/>
    <property type="match status" value="1"/>
</dbReference>
<keyword evidence="3" id="KW-0804">Transcription</keyword>
<proteinExistence type="predicted"/>
<gene>
    <name evidence="6" type="primary">tetR_1</name>
    <name evidence="6" type="ORF">LCB40_01410</name>
</gene>
<feature type="domain" description="HTH tetR-type" evidence="5">
    <location>
        <begin position="8"/>
        <end position="68"/>
    </location>
</feature>
<dbReference type="EMBL" id="BMAY01000001">
    <property type="protein sequence ID" value="GFZ26261.1"/>
    <property type="molecule type" value="Genomic_DNA"/>
</dbReference>
<reference evidence="6" key="1">
    <citation type="submission" date="2020-08" db="EMBL/GenBank/DDBJ databases">
        <title>Taxonomic study for Lactobacillus species isolated from hardwood bark.</title>
        <authorList>
            <person name="Tohno M."/>
            <person name="Tanizawa Y."/>
        </authorList>
    </citation>
    <scope>NUCLEOTIDE SEQUENCE</scope>
    <source>
        <strain evidence="6">B40</strain>
    </source>
</reference>
<evidence type="ECO:0000256" key="2">
    <source>
        <dbReference type="ARBA" id="ARBA00023125"/>
    </source>
</evidence>
<dbReference type="AlphaFoldDB" id="A0A916QFC8"/>
<dbReference type="PANTHER" id="PTHR30055:SF234">
    <property type="entry name" value="HTH-TYPE TRANSCRIPTIONAL REGULATOR BETI"/>
    <property type="match status" value="1"/>
</dbReference>
<evidence type="ECO:0000259" key="5">
    <source>
        <dbReference type="PROSITE" id="PS50977"/>
    </source>
</evidence>
<dbReference type="Proteomes" id="UP000677218">
    <property type="component" value="Unassembled WGS sequence"/>
</dbReference>
<feature type="DNA-binding region" description="H-T-H motif" evidence="4">
    <location>
        <begin position="31"/>
        <end position="50"/>
    </location>
</feature>
<evidence type="ECO:0000256" key="4">
    <source>
        <dbReference type="PROSITE-ProRule" id="PRU00335"/>
    </source>
</evidence>
<dbReference type="Gene3D" id="1.10.357.10">
    <property type="entry name" value="Tetracycline Repressor, domain 2"/>
    <property type="match status" value="1"/>
</dbReference>
<dbReference type="PRINTS" id="PR00455">
    <property type="entry name" value="HTHTETR"/>
</dbReference>
<sequence length="200" mass="23407">MKREAKKAANRAKIIQAAKELIKKQGIKNTNVRQIAELSGISYVTMYKMFQDKKAVIRAAIMSAIDDEQHKFELFLAKREKLEVVLRRHEPFFKRAHRECSSAVLQEIILYVRQDQVLNEYFRTAQLTIWRQFLDKQRQAGVIKTNAANESIITMLTALEEYAGAHQQTLERDGGLWRDWQQIMMYGLVERSFADKLKED</sequence>
<dbReference type="InterPro" id="IPR050109">
    <property type="entry name" value="HTH-type_TetR-like_transc_reg"/>
</dbReference>
<dbReference type="GO" id="GO:0003700">
    <property type="term" value="F:DNA-binding transcription factor activity"/>
    <property type="evidence" value="ECO:0007669"/>
    <property type="project" value="TreeGrafter"/>
</dbReference>
<dbReference type="Pfam" id="PF00440">
    <property type="entry name" value="TetR_N"/>
    <property type="match status" value="1"/>
</dbReference>
<dbReference type="RefSeq" id="WP_212779970.1">
    <property type="nucleotide sequence ID" value="NZ_BMAY01000001.1"/>
</dbReference>
<protein>
    <submittedName>
        <fullName evidence="6">TetR family transcriptional regulator</fullName>
    </submittedName>
</protein>
<evidence type="ECO:0000256" key="1">
    <source>
        <dbReference type="ARBA" id="ARBA00023015"/>
    </source>
</evidence>
<keyword evidence="1" id="KW-0805">Transcription regulation</keyword>
<keyword evidence="7" id="KW-1185">Reference proteome</keyword>
<accession>A0A916QFC8</accession>
<comment type="caution">
    <text evidence="6">The sequence shown here is derived from an EMBL/GenBank/DDBJ whole genome shotgun (WGS) entry which is preliminary data.</text>
</comment>
<keyword evidence="2 4" id="KW-0238">DNA-binding</keyword>